<evidence type="ECO:0000313" key="5">
    <source>
        <dbReference type="EMBL" id="XBO40285.1"/>
    </source>
</evidence>
<dbReference type="RefSeq" id="WP_406857141.1">
    <property type="nucleotide sequence ID" value="NZ_CP157484.1"/>
</dbReference>
<gene>
    <name evidence="5" type="ORF">ABEG18_05755</name>
</gene>
<reference evidence="5" key="1">
    <citation type="submission" date="2024-05" db="EMBL/GenBank/DDBJ databases">
        <authorList>
            <person name="Kim S."/>
            <person name="Heo J."/>
            <person name="Choi H."/>
            <person name="Choi Y."/>
            <person name="Kwon S.-W."/>
            <person name="Kim Y."/>
        </authorList>
    </citation>
    <scope>NUCLEOTIDE SEQUENCE</scope>
    <source>
        <strain evidence="5">KACC 23698</strain>
    </source>
</reference>
<dbReference type="SUPFAM" id="SSF55785">
    <property type="entry name" value="PYP-like sensor domain (PAS domain)"/>
    <property type="match status" value="1"/>
</dbReference>
<proteinExistence type="predicted"/>
<sequence>MNYEEVFAHLPVACAVLHNRIVAECNTLFSEMWRDTAANLKGASFSIFYSSDDDFESRGKKIAPILADKGGYSDRWLMKRCDGEVFWCHVDGVTLDRTNPYGRVIWTFTDLSMEPELHHLSIGSSLTPREREVAKLLYEGCSSKDIARRLAISHRTVHIHRSNVLKKYSVSNTPDLLKIISI</sequence>
<evidence type="ECO:0000256" key="2">
    <source>
        <dbReference type="ARBA" id="ARBA00023125"/>
    </source>
</evidence>
<dbReference type="InterPro" id="IPR016032">
    <property type="entry name" value="Sig_transdc_resp-reg_C-effctor"/>
</dbReference>
<dbReference type="PROSITE" id="PS00622">
    <property type="entry name" value="HTH_LUXR_1"/>
    <property type="match status" value="1"/>
</dbReference>
<keyword evidence="3" id="KW-0804">Transcription</keyword>
<dbReference type="Gene3D" id="1.10.10.10">
    <property type="entry name" value="Winged helix-like DNA-binding domain superfamily/Winged helix DNA-binding domain"/>
    <property type="match status" value="1"/>
</dbReference>
<evidence type="ECO:0000256" key="3">
    <source>
        <dbReference type="ARBA" id="ARBA00023163"/>
    </source>
</evidence>
<dbReference type="PRINTS" id="PR00038">
    <property type="entry name" value="HTHLUXR"/>
</dbReference>
<feature type="domain" description="HTH luxR-type" evidence="4">
    <location>
        <begin position="119"/>
        <end position="182"/>
    </location>
</feature>
<dbReference type="InterPro" id="IPR013767">
    <property type="entry name" value="PAS_fold"/>
</dbReference>
<dbReference type="GO" id="GO:0003677">
    <property type="term" value="F:DNA binding"/>
    <property type="evidence" value="ECO:0007669"/>
    <property type="project" value="UniProtKB-KW"/>
</dbReference>
<dbReference type="InterPro" id="IPR035965">
    <property type="entry name" value="PAS-like_dom_sf"/>
</dbReference>
<evidence type="ECO:0000259" key="4">
    <source>
        <dbReference type="PROSITE" id="PS50043"/>
    </source>
</evidence>
<accession>A0AAU7JJ91</accession>
<keyword evidence="1" id="KW-0805">Transcription regulation</keyword>
<dbReference type="PANTHER" id="PTHR44688">
    <property type="entry name" value="DNA-BINDING TRANSCRIPTIONAL ACTIVATOR DEVR_DOSR"/>
    <property type="match status" value="1"/>
</dbReference>
<dbReference type="EMBL" id="CP157484">
    <property type="protein sequence ID" value="XBO40285.1"/>
    <property type="molecule type" value="Genomic_DNA"/>
</dbReference>
<dbReference type="SUPFAM" id="SSF46894">
    <property type="entry name" value="C-terminal effector domain of the bipartite response regulators"/>
    <property type="match status" value="1"/>
</dbReference>
<dbReference type="Pfam" id="PF00989">
    <property type="entry name" value="PAS"/>
    <property type="match status" value="1"/>
</dbReference>
<dbReference type="AlphaFoldDB" id="A0AAU7JJ91"/>
<dbReference type="Pfam" id="PF00196">
    <property type="entry name" value="GerE"/>
    <property type="match status" value="1"/>
</dbReference>
<keyword evidence="2" id="KW-0238">DNA-binding</keyword>
<dbReference type="PANTHER" id="PTHR44688:SF16">
    <property type="entry name" value="DNA-BINDING TRANSCRIPTIONAL ACTIVATOR DEVR_DOSR"/>
    <property type="match status" value="1"/>
</dbReference>
<dbReference type="PROSITE" id="PS50043">
    <property type="entry name" value="HTH_LUXR_2"/>
    <property type="match status" value="1"/>
</dbReference>
<dbReference type="CDD" id="cd06170">
    <property type="entry name" value="LuxR_C_like"/>
    <property type="match status" value="1"/>
</dbReference>
<dbReference type="GO" id="GO:0006355">
    <property type="term" value="P:regulation of DNA-templated transcription"/>
    <property type="evidence" value="ECO:0007669"/>
    <property type="project" value="InterPro"/>
</dbReference>
<protein>
    <submittedName>
        <fullName evidence="5">PAS and helix-turn-helix domain-containing protein</fullName>
    </submittedName>
</protein>
<dbReference type="SMART" id="SM00421">
    <property type="entry name" value="HTH_LUXR"/>
    <property type="match status" value="1"/>
</dbReference>
<dbReference type="InterPro" id="IPR000792">
    <property type="entry name" value="Tscrpt_reg_LuxR_C"/>
</dbReference>
<organism evidence="5">
    <name type="scientific">Alsobacter sp. KACC 23698</name>
    <dbReference type="NCBI Taxonomy" id="3149229"/>
    <lineage>
        <taxon>Bacteria</taxon>
        <taxon>Pseudomonadati</taxon>
        <taxon>Pseudomonadota</taxon>
        <taxon>Alphaproteobacteria</taxon>
        <taxon>Hyphomicrobiales</taxon>
        <taxon>Alsobacteraceae</taxon>
        <taxon>Alsobacter</taxon>
    </lineage>
</organism>
<dbReference type="InterPro" id="IPR036388">
    <property type="entry name" value="WH-like_DNA-bd_sf"/>
</dbReference>
<evidence type="ECO:0000256" key="1">
    <source>
        <dbReference type="ARBA" id="ARBA00023015"/>
    </source>
</evidence>
<name>A0AAU7JJ91_9HYPH</name>
<dbReference type="Gene3D" id="3.30.450.20">
    <property type="entry name" value="PAS domain"/>
    <property type="match status" value="1"/>
</dbReference>